<evidence type="ECO:0000313" key="5">
    <source>
        <dbReference type="Proteomes" id="UP000007755"/>
    </source>
</evidence>
<reference evidence="4" key="1">
    <citation type="submission" date="2011-02" db="EMBL/GenBank/DDBJ databases">
        <title>The genome of the leaf-cutting ant Acromyrmex echinatior suggests key adaptations to social evolution and fungus farming.</title>
        <authorList>
            <person name="Nygaard S."/>
            <person name="Zhang G."/>
        </authorList>
    </citation>
    <scope>NUCLEOTIDE SEQUENCE</scope>
</reference>
<dbReference type="InterPro" id="IPR009003">
    <property type="entry name" value="Peptidase_S1_PA"/>
</dbReference>
<dbReference type="Gene3D" id="2.40.10.10">
    <property type="entry name" value="Trypsin-like serine proteases"/>
    <property type="match status" value="1"/>
</dbReference>
<keyword evidence="1" id="KW-1015">Disulfide bond</keyword>
<evidence type="ECO:0000313" key="4">
    <source>
        <dbReference type="EMBL" id="EGI69055.1"/>
    </source>
</evidence>
<dbReference type="CDD" id="cd00190">
    <property type="entry name" value="Tryp_SPc"/>
    <property type="match status" value="1"/>
</dbReference>
<protein>
    <submittedName>
        <fullName evidence="4">Transmembrane protease, serine 4</fullName>
    </submittedName>
</protein>
<dbReference type="InterPro" id="IPR043504">
    <property type="entry name" value="Peptidase_S1_PA_chymotrypsin"/>
</dbReference>
<dbReference type="GO" id="GO:0004252">
    <property type="term" value="F:serine-type endopeptidase activity"/>
    <property type="evidence" value="ECO:0007669"/>
    <property type="project" value="InterPro"/>
</dbReference>
<keyword evidence="4" id="KW-0378">Hydrolase</keyword>
<dbReference type="PROSITE" id="PS00135">
    <property type="entry name" value="TRYPSIN_SER"/>
    <property type="match status" value="1"/>
</dbReference>
<dbReference type="eggNOG" id="KOG3627">
    <property type="taxonomic scope" value="Eukaryota"/>
</dbReference>
<dbReference type="Proteomes" id="UP000007755">
    <property type="component" value="Unassembled WGS sequence"/>
</dbReference>
<dbReference type="InterPro" id="IPR033116">
    <property type="entry name" value="TRYPSIN_SER"/>
</dbReference>
<dbReference type="SMART" id="SM00020">
    <property type="entry name" value="Tryp_SPc"/>
    <property type="match status" value="1"/>
</dbReference>
<dbReference type="InterPro" id="IPR001254">
    <property type="entry name" value="Trypsin_dom"/>
</dbReference>
<evidence type="ECO:0000259" key="3">
    <source>
        <dbReference type="PROSITE" id="PS50240"/>
    </source>
</evidence>
<dbReference type="SUPFAM" id="SSF50494">
    <property type="entry name" value="Trypsin-like serine proteases"/>
    <property type="match status" value="1"/>
</dbReference>
<dbReference type="PROSITE" id="PS50240">
    <property type="entry name" value="TRYPSIN_DOM"/>
    <property type="match status" value="1"/>
</dbReference>
<dbReference type="STRING" id="103372.F4W9R9"/>
<accession>F4W9R9</accession>
<name>F4W9R9_ACREC</name>
<dbReference type="PANTHER" id="PTHR24256">
    <property type="entry name" value="TRYPTASE-RELATED"/>
    <property type="match status" value="1"/>
</dbReference>
<keyword evidence="4" id="KW-0472">Membrane</keyword>
<comment type="similarity">
    <text evidence="2">Belongs to the peptidase S1 family. CLIP subfamily.</text>
</comment>
<dbReference type="Pfam" id="PF00089">
    <property type="entry name" value="Trypsin"/>
    <property type="match status" value="1"/>
</dbReference>
<evidence type="ECO:0000256" key="1">
    <source>
        <dbReference type="ARBA" id="ARBA00023157"/>
    </source>
</evidence>
<keyword evidence="4" id="KW-0812">Transmembrane</keyword>
<sequence>MGFAINHYFKTYNMTLYENKNLSPCKKTKSFKFFSTINDAISFSEKLFKCLLPVTNRRNPTSSFNLDRALVNLAKDSLDNTVKLFKFRLDQAFIRSTPSNSETNEQLYMLLCHSLVEKVSHYSVCIKELRHFVTCVSLSRDQDSYEEIDHHRFLTKPWLTVIENLSGCKINIDNTSINCQFYRRLPKSTTQQVKYIYEKILDQQISKQSPFYLIANKLGNILSRNEWGRQLTYDVCKYFAIYQEGHRKLNMLSKNAAKDKRVAMRYKKMSVSLNIYKNGILRETMLVIRNFHRFALKMQQFLIHGIRSSFKESWQNHCNLLSCLSKWLMKLLELFGCTNLNDIDIETSTTTDISLVNITDSDSASEEELDENDQMRHLVKYSKRDQIRKEADNVFGKLMHLMNHVSKVRSRNYRSTLACLANNLLLVTMFMETISFVSTLFCLGEHKDESNLEESTESTWTISVPSQYYVRAGSNHMDRGGSVHRVTNIRIYNDTYRSWILGLFYHDIALFEVKPPFHFSKTVRPIHLPRSSHELPFELLVCGWGYINDKKVKSAKTLMGVYVQHVSYETCINISSLYTTFIEDDYHLCYGTQGKDACFGDSGGALANKRTIYGIVSFGHGCGKVAGVYVKVFHYREWIKSVTNL</sequence>
<keyword evidence="5" id="KW-1185">Reference proteome</keyword>
<dbReference type="OrthoDB" id="7538278at2759"/>
<evidence type="ECO:0000256" key="2">
    <source>
        <dbReference type="ARBA" id="ARBA00024195"/>
    </source>
</evidence>
<proteinExistence type="inferred from homology"/>
<dbReference type="GO" id="GO:0006508">
    <property type="term" value="P:proteolysis"/>
    <property type="evidence" value="ECO:0007669"/>
    <property type="project" value="UniProtKB-KW"/>
</dbReference>
<dbReference type="EMBL" id="GL888033">
    <property type="protein sequence ID" value="EGI69055.1"/>
    <property type="molecule type" value="Genomic_DNA"/>
</dbReference>
<dbReference type="InterPro" id="IPR051487">
    <property type="entry name" value="Ser/Thr_Proteases_Immune/Dev"/>
</dbReference>
<keyword evidence="4" id="KW-0645">Protease</keyword>
<dbReference type="AlphaFoldDB" id="F4W9R9"/>
<gene>
    <name evidence="4" type="ORF">G5I_02226</name>
</gene>
<dbReference type="InParanoid" id="F4W9R9"/>
<organism evidence="5">
    <name type="scientific">Acromyrmex echinatior</name>
    <name type="common">Panamanian leafcutter ant</name>
    <name type="synonym">Acromyrmex octospinosus echinatior</name>
    <dbReference type="NCBI Taxonomy" id="103372"/>
    <lineage>
        <taxon>Eukaryota</taxon>
        <taxon>Metazoa</taxon>
        <taxon>Ecdysozoa</taxon>
        <taxon>Arthropoda</taxon>
        <taxon>Hexapoda</taxon>
        <taxon>Insecta</taxon>
        <taxon>Pterygota</taxon>
        <taxon>Neoptera</taxon>
        <taxon>Endopterygota</taxon>
        <taxon>Hymenoptera</taxon>
        <taxon>Apocrita</taxon>
        <taxon>Aculeata</taxon>
        <taxon>Formicoidea</taxon>
        <taxon>Formicidae</taxon>
        <taxon>Myrmicinae</taxon>
        <taxon>Acromyrmex</taxon>
    </lineage>
</organism>
<feature type="domain" description="Peptidase S1" evidence="3">
    <location>
        <begin position="426"/>
        <end position="644"/>
    </location>
</feature>